<evidence type="ECO:0000256" key="1">
    <source>
        <dbReference type="ARBA" id="ARBA00004255"/>
    </source>
</evidence>
<keyword evidence="8" id="KW-0931">ER-Golgi transport</keyword>
<organism evidence="14 15">
    <name type="scientific">Mya arenaria</name>
    <name type="common">Soft-shell clam</name>
    <dbReference type="NCBI Taxonomy" id="6604"/>
    <lineage>
        <taxon>Eukaryota</taxon>
        <taxon>Metazoa</taxon>
        <taxon>Spiralia</taxon>
        <taxon>Lophotrochozoa</taxon>
        <taxon>Mollusca</taxon>
        <taxon>Bivalvia</taxon>
        <taxon>Autobranchia</taxon>
        <taxon>Heteroconchia</taxon>
        <taxon>Euheterodonta</taxon>
        <taxon>Imparidentia</taxon>
        <taxon>Neoheterodontei</taxon>
        <taxon>Myida</taxon>
        <taxon>Myoidea</taxon>
        <taxon>Myidae</taxon>
        <taxon>Mya</taxon>
    </lineage>
</organism>
<dbReference type="InterPro" id="IPR011990">
    <property type="entry name" value="TPR-like_helical_dom_sf"/>
</dbReference>
<dbReference type="PANTHER" id="PTHR10805:SF0">
    <property type="entry name" value="COATOMER SUBUNIT EPSILON"/>
    <property type="match status" value="1"/>
</dbReference>
<accession>A0ABY7DRX6</accession>
<dbReference type="InterPro" id="IPR006822">
    <property type="entry name" value="Coatomer_esu"/>
</dbReference>
<keyword evidence="15" id="KW-1185">Reference proteome</keyword>
<comment type="subunit">
    <text evidence="4">Oligomeric complex that consists of at least the alpha, beta, beta', gamma, delta, epsilon and zeta subunits.</text>
</comment>
<evidence type="ECO:0000256" key="7">
    <source>
        <dbReference type="ARBA" id="ARBA00022490"/>
    </source>
</evidence>
<evidence type="ECO:0000256" key="2">
    <source>
        <dbReference type="ARBA" id="ARBA00004347"/>
    </source>
</evidence>
<keyword evidence="10" id="KW-0333">Golgi apparatus</keyword>
<dbReference type="SUPFAM" id="SSF48452">
    <property type="entry name" value="TPR-like"/>
    <property type="match status" value="1"/>
</dbReference>
<evidence type="ECO:0000256" key="11">
    <source>
        <dbReference type="ARBA" id="ARBA00023136"/>
    </source>
</evidence>
<evidence type="ECO:0000313" key="14">
    <source>
        <dbReference type="EMBL" id="WAR00453.1"/>
    </source>
</evidence>
<gene>
    <name evidence="14" type="ORF">MAR_024825</name>
</gene>
<evidence type="ECO:0000256" key="6">
    <source>
        <dbReference type="ARBA" id="ARBA00022448"/>
    </source>
</evidence>
<evidence type="ECO:0000256" key="8">
    <source>
        <dbReference type="ARBA" id="ARBA00022892"/>
    </source>
</evidence>
<keyword evidence="11" id="KW-0472">Membrane</keyword>
<keyword evidence="6" id="KW-0813">Transport</keyword>
<dbReference type="PANTHER" id="PTHR10805">
    <property type="entry name" value="COATOMER SUBUNIT EPSILON"/>
    <property type="match status" value="1"/>
</dbReference>
<evidence type="ECO:0000256" key="12">
    <source>
        <dbReference type="ARBA" id="ARBA00023329"/>
    </source>
</evidence>
<evidence type="ECO:0000313" key="15">
    <source>
        <dbReference type="Proteomes" id="UP001164746"/>
    </source>
</evidence>
<dbReference type="EMBL" id="CP111014">
    <property type="protein sequence ID" value="WAR00453.1"/>
    <property type="molecule type" value="Genomic_DNA"/>
</dbReference>
<name>A0ABY7DRX6_MYAAR</name>
<protein>
    <recommendedName>
        <fullName evidence="5">Coatomer subunit epsilon</fullName>
    </recommendedName>
    <alternativeName>
        <fullName evidence="13">Epsilon-coat protein</fullName>
    </alternativeName>
</protein>
<evidence type="ECO:0000256" key="4">
    <source>
        <dbReference type="ARBA" id="ARBA00011775"/>
    </source>
</evidence>
<keyword evidence="12" id="KW-0968">Cytoplasmic vesicle</keyword>
<evidence type="ECO:0000256" key="13">
    <source>
        <dbReference type="ARBA" id="ARBA00031602"/>
    </source>
</evidence>
<dbReference type="Pfam" id="PF04733">
    <property type="entry name" value="Coatomer_E"/>
    <property type="match status" value="1"/>
</dbReference>
<dbReference type="PIRSF" id="PIRSF016478">
    <property type="entry name" value="Coatomer_esu"/>
    <property type="match status" value="1"/>
</dbReference>
<keyword evidence="9" id="KW-0653">Protein transport</keyword>
<sequence length="259" mass="29747">MADKEAIDELFEIRTNFYIGNYQQCINEAQKIKPSNPDVRTEKDALLYRAYIAQKKFGVVLDEIRPSHSQELLAVRRFADYMANESQRDKIVRDLDSKMGSIQTLLKLDRVDLAKKELKRMQDTDEDNILTQIAQGWFNLAVGGEKFQDAYYIFQELADKFASTPLLLNGQAACNMGQGRFDDAEGVLQEALDKDSNNPETLINLIVLSQHIGKAPEVSSRYISQLKDSHRSHPFIKDYINKDQPNSFMNCRQLWKLGF</sequence>
<comment type="similarity">
    <text evidence="3">Belongs to the COPE family.</text>
</comment>
<comment type="subcellular location">
    <subcellularLocation>
        <location evidence="2">Cytoplasmic vesicle</location>
        <location evidence="2">COPI-coated vesicle membrane</location>
        <topology evidence="2">Peripheral membrane protein</topology>
        <orientation evidence="2">Cytoplasmic side</orientation>
    </subcellularLocation>
    <subcellularLocation>
        <location evidence="1">Golgi apparatus membrane</location>
        <topology evidence="1">Peripheral membrane protein</topology>
        <orientation evidence="1">Cytoplasmic side</orientation>
    </subcellularLocation>
</comment>
<evidence type="ECO:0000256" key="3">
    <source>
        <dbReference type="ARBA" id="ARBA00008827"/>
    </source>
</evidence>
<evidence type="ECO:0000256" key="9">
    <source>
        <dbReference type="ARBA" id="ARBA00022927"/>
    </source>
</evidence>
<dbReference type="Gene3D" id="1.25.40.10">
    <property type="entry name" value="Tetratricopeptide repeat domain"/>
    <property type="match status" value="2"/>
</dbReference>
<dbReference type="Proteomes" id="UP001164746">
    <property type="component" value="Chromosome 3"/>
</dbReference>
<reference evidence="14" key="1">
    <citation type="submission" date="2022-11" db="EMBL/GenBank/DDBJ databases">
        <title>Centuries of genome instability and evolution in soft-shell clam transmissible cancer (bioRxiv).</title>
        <authorList>
            <person name="Hart S.F.M."/>
            <person name="Yonemitsu M.A."/>
            <person name="Giersch R.M."/>
            <person name="Beal B.F."/>
            <person name="Arriagada G."/>
            <person name="Davis B.W."/>
            <person name="Ostrander E.A."/>
            <person name="Goff S.P."/>
            <person name="Metzger M.J."/>
        </authorList>
    </citation>
    <scope>NUCLEOTIDE SEQUENCE</scope>
    <source>
        <strain evidence="14">MELC-2E11</strain>
        <tissue evidence="14">Siphon/mantle</tissue>
    </source>
</reference>
<evidence type="ECO:0000256" key="5">
    <source>
        <dbReference type="ARBA" id="ARBA00015828"/>
    </source>
</evidence>
<keyword evidence="7" id="KW-0963">Cytoplasm</keyword>
<evidence type="ECO:0000256" key="10">
    <source>
        <dbReference type="ARBA" id="ARBA00023034"/>
    </source>
</evidence>
<proteinExistence type="inferred from homology"/>